<sequence>MSEQKALVLPTSSSPYTIISKPIPVPGFNEVLVKLQAVGLKPSEWKITEYPQILNLMGSPVYTGTDGAGVVEAVGEEVTQLKRGDRVLFQGWFSANYSAHQQYALAPSNMVVKLPAAISTLEAVSLVGLATAAFGFCLPNPAVSSLSEIARNIDVPFFTQGRAGAGIVPFWEEGAKGLKSGQPLVVLGGSSTVGQLAIQIAAYYGFAPIITTSSAKHAEFLQSLGATHVIDRNTPVEKVKAVLGGTAIEYIFAAVDAVSQAYVDLLAPGGTLITTLHVPAEIVFRDRRKSALTNGAGHLYKELGYGLMGVLGGLLESGVIKPIRVEKLPGGLAGIPDGLARLEKNQVSGLKLVVDPTETP</sequence>
<dbReference type="PANTHER" id="PTHR45348">
    <property type="entry name" value="HYPOTHETICAL OXIDOREDUCTASE (EUROFUNG)"/>
    <property type="match status" value="1"/>
</dbReference>
<dbReference type="InterPro" id="IPR011032">
    <property type="entry name" value="GroES-like_sf"/>
</dbReference>
<dbReference type="SUPFAM" id="SSF50129">
    <property type="entry name" value="GroES-like"/>
    <property type="match status" value="1"/>
</dbReference>
<dbReference type="Gene3D" id="3.90.180.10">
    <property type="entry name" value="Medium-chain alcohol dehydrogenases, catalytic domain"/>
    <property type="match status" value="1"/>
</dbReference>
<comment type="caution">
    <text evidence="2">The sequence shown here is derived from an EMBL/GenBank/DDBJ whole genome shotgun (WGS) entry which is preliminary data.</text>
</comment>
<feature type="domain" description="Enoyl reductase (ER)" evidence="1">
    <location>
        <begin position="11"/>
        <end position="354"/>
    </location>
</feature>
<name>A0ABR3A8L9_9AGAR</name>
<dbReference type="InterPro" id="IPR020843">
    <property type="entry name" value="ER"/>
</dbReference>
<evidence type="ECO:0000259" key="1">
    <source>
        <dbReference type="SMART" id="SM00829"/>
    </source>
</evidence>
<dbReference type="InterPro" id="IPR047122">
    <property type="entry name" value="Trans-enoyl_RdTase-like"/>
</dbReference>
<dbReference type="Pfam" id="PF00107">
    <property type="entry name" value="ADH_zinc_N"/>
    <property type="match status" value="1"/>
</dbReference>
<dbReference type="InterPro" id="IPR013149">
    <property type="entry name" value="ADH-like_C"/>
</dbReference>
<dbReference type="Proteomes" id="UP001437256">
    <property type="component" value="Unassembled WGS sequence"/>
</dbReference>
<dbReference type="SMART" id="SM00829">
    <property type="entry name" value="PKS_ER"/>
    <property type="match status" value="1"/>
</dbReference>
<dbReference type="CDD" id="cd08249">
    <property type="entry name" value="enoyl_reductase_like"/>
    <property type="match status" value="1"/>
</dbReference>
<evidence type="ECO:0000313" key="2">
    <source>
        <dbReference type="EMBL" id="KAL0069709.1"/>
    </source>
</evidence>
<protein>
    <recommendedName>
        <fullName evidence="1">Enoyl reductase (ER) domain-containing protein</fullName>
    </recommendedName>
</protein>
<dbReference type="EMBL" id="JBBXMP010000011">
    <property type="protein sequence ID" value="KAL0069709.1"/>
    <property type="molecule type" value="Genomic_DNA"/>
</dbReference>
<dbReference type="InterPro" id="IPR036291">
    <property type="entry name" value="NAD(P)-bd_dom_sf"/>
</dbReference>
<dbReference type="InterPro" id="IPR013154">
    <property type="entry name" value="ADH-like_N"/>
</dbReference>
<dbReference type="PANTHER" id="PTHR45348:SF2">
    <property type="entry name" value="ZINC-TYPE ALCOHOL DEHYDROGENASE-LIKE PROTEIN C2E1P3.01"/>
    <property type="match status" value="1"/>
</dbReference>
<evidence type="ECO:0000313" key="3">
    <source>
        <dbReference type="Proteomes" id="UP001437256"/>
    </source>
</evidence>
<organism evidence="2 3">
    <name type="scientific">Marasmius tenuissimus</name>
    <dbReference type="NCBI Taxonomy" id="585030"/>
    <lineage>
        <taxon>Eukaryota</taxon>
        <taxon>Fungi</taxon>
        <taxon>Dikarya</taxon>
        <taxon>Basidiomycota</taxon>
        <taxon>Agaricomycotina</taxon>
        <taxon>Agaricomycetes</taxon>
        <taxon>Agaricomycetidae</taxon>
        <taxon>Agaricales</taxon>
        <taxon>Marasmiineae</taxon>
        <taxon>Marasmiaceae</taxon>
        <taxon>Marasmius</taxon>
    </lineage>
</organism>
<dbReference type="Gene3D" id="3.40.50.720">
    <property type="entry name" value="NAD(P)-binding Rossmann-like Domain"/>
    <property type="match status" value="1"/>
</dbReference>
<dbReference type="SUPFAM" id="SSF51735">
    <property type="entry name" value="NAD(P)-binding Rossmann-fold domains"/>
    <property type="match status" value="1"/>
</dbReference>
<gene>
    <name evidence="2" type="ORF">AAF712_003372</name>
</gene>
<accession>A0ABR3A8L9</accession>
<dbReference type="Pfam" id="PF08240">
    <property type="entry name" value="ADH_N"/>
    <property type="match status" value="1"/>
</dbReference>
<proteinExistence type="predicted"/>
<reference evidence="2 3" key="1">
    <citation type="submission" date="2024-05" db="EMBL/GenBank/DDBJ databases">
        <title>A draft genome resource for the thread blight pathogen Marasmius tenuissimus strain MS-2.</title>
        <authorList>
            <person name="Yulfo-Soto G.E."/>
            <person name="Baruah I.K."/>
            <person name="Amoako-Attah I."/>
            <person name="Bukari Y."/>
            <person name="Meinhardt L.W."/>
            <person name="Bailey B.A."/>
            <person name="Cohen S.P."/>
        </authorList>
    </citation>
    <scope>NUCLEOTIDE SEQUENCE [LARGE SCALE GENOMIC DNA]</scope>
    <source>
        <strain evidence="2 3">MS-2</strain>
    </source>
</reference>
<keyword evidence="3" id="KW-1185">Reference proteome</keyword>